<sequence>MGYFFLFPLRTTEVVAVHEDGEFSSVLVKNFPFTDRGKIDWWIKKNLELKEKYNIPKPDSDGFSSIVFWDFGDGYKEEGKYDRRCFTDMKPPINCIDKKSLMIVRNFNKKITFISLDSGTYRIYKKGKIVKNKSE</sequence>
<dbReference type="Pfam" id="PF06092">
    <property type="entry name" value="DUF943"/>
    <property type="match status" value="1"/>
</dbReference>
<reference evidence="1 2" key="1">
    <citation type="submission" date="2014-05" db="EMBL/GenBank/DDBJ databases">
        <title>ATOL: Assembling a taxonomically balanced genome-scale reconstruction of the evolutionary history of the Enterobacteriaceae.</title>
        <authorList>
            <person name="Plunkett G.III."/>
            <person name="Neeno-Eckwall E.C."/>
            <person name="Glasner J.D."/>
            <person name="Perna N.T."/>
        </authorList>
    </citation>
    <scope>NUCLEOTIDE SEQUENCE [LARGE SCALE GENOMIC DNA]</scope>
    <source>
        <strain evidence="1 2">ATCC 33301</strain>
    </source>
</reference>
<comment type="caution">
    <text evidence="1">The sequence shown here is derived from an EMBL/GenBank/DDBJ whole genome shotgun (WGS) entry which is preliminary data.</text>
</comment>
<evidence type="ECO:0000313" key="2">
    <source>
        <dbReference type="Proteomes" id="UP000028602"/>
    </source>
</evidence>
<evidence type="ECO:0000313" key="1">
    <source>
        <dbReference type="EMBL" id="KFD21880.1"/>
    </source>
</evidence>
<organism evidence="1 2">
    <name type="scientific">Tatumella ptyseos ATCC 33301</name>
    <dbReference type="NCBI Taxonomy" id="1005995"/>
    <lineage>
        <taxon>Bacteria</taxon>
        <taxon>Pseudomonadati</taxon>
        <taxon>Pseudomonadota</taxon>
        <taxon>Gammaproteobacteria</taxon>
        <taxon>Enterobacterales</taxon>
        <taxon>Erwiniaceae</taxon>
        <taxon>Tatumella</taxon>
    </lineage>
</organism>
<dbReference type="AlphaFoldDB" id="A0A085JN34"/>
<dbReference type="Proteomes" id="UP000028602">
    <property type="component" value="Unassembled WGS sequence"/>
</dbReference>
<dbReference type="InterPro" id="IPR010351">
    <property type="entry name" value="DUF943"/>
</dbReference>
<dbReference type="EMBL" id="JMPR01000011">
    <property type="protein sequence ID" value="KFD21880.1"/>
    <property type="molecule type" value="Genomic_DNA"/>
</dbReference>
<proteinExistence type="predicted"/>
<keyword evidence="2" id="KW-1185">Reference proteome</keyword>
<name>A0A085JN34_9GAMM</name>
<gene>
    <name evidence="1" type="ORF">GTPT_0592</name>
</gene>
<dbReference type="eggNOG" id="ENOG5033WRX">
    <property type="taxonomic scope" value="Bacteria"/>
</dbReference>
<protein>
    <submittedName>
        <fullName evidence="1">Putative membrane protein</fullName>
    </submittedName>
</protein>
<accession>A0A085JN34</accession>